<evidence type="ECO:0000256" key="4">
    <source>
        <dbReference type="ARBA" id="ARBA00074635"/>
    </source>
</evidence>
<evidence type="ECO:0000256" key="3">
    <source>
        <dbReference type="ARBA" id="ARBA00022490"/>
    </source>
</evidence>
<accession>A0A481ZLC0</accession>
<reference evidence="5" key="1">
    <citation type="submission" date="2018-07" db="EMBL/GenBank/DDBJ databases">
        <authorList>
            <person name="Fu Y."/>
        </authorList>
    </citation>
    <scope>NUCLEOTIDE SEQUENCE</scope>
</reference>
<evidence type="ECO:0000256" key="2">
    <source>
        <dbReference type="ARBA" id="ARBA00005665"/>
    </source>
</evidence>
<dbReference type="Gene3D" id="3.90.640.10">
    <property type="entry name" value="Actin, Chain A, domain 4"/>
    <property type="match status" value="1"/>
</dbReference>
<sequence>MVEKVVVLDSGAGFCKAGFAGQDDPVAIVPNCLARPRGSKRWLLPDHLHDCDDIQGLALRRPMDRGYLISPDIQKQIWDHLFKALLKVKPADCALLLVEPPFTLPSIHKMTDELVFEDLGFHSYCVADAPSLVHIYEANRRPQSLLARSDCSLVVDSGFSFTHATPVFQKFSMNYAVRRLNLGGKALTNYLKELVSYRAWNMMDETYLMEDVKEKLCFCSMNVPFDLDVSRKRGIDNYIKCNYVLPDGVKYKRGFVKDPSAAAAVHLKKKKLEIEVNTKCSEKESVNARSVDGTSVVTPEMRRNVIVVDEQELTLTNERFMVPEMLFHPADLGMEEAGLAECIVRAVSACHPDLQGLFYSSVVLTGGSMLFPWCKEKLELELRPLVPDEFDVHVTLTDSPITSCWRGGSLLAASPEFGDCLVSKRDYEEQGSLRCRRRFFH</sequence>
<dbReference type="FunFam" id="3.30.420.40:FF:000187">
    <property type="entry name" value="Actin-related protein 6"/>
    <property type="match status" value="1"/>
</dbReference>
<dbReference type="InterPro" id="IPR004000">
    <property type="entry name" value="Actin"/>
</dbReference>
<dbReference type="FunFam" id="3.90.640.10:FF:000014">
    <property type="entry name" value="Putative actin-related protein 6"/>
    <property type="match status" value="1"/>
</dbReference>
<comment type="similarity">
    <text evidence="2">Belongs to the actin family. ARP6 subfamily.</text>
</comment>
<name>A0A481ZLC0_HUPSR</name>
<dbReference type="EMBL" id="MH560050">
    <property type="protein sequence ID" value="QBK96588.1"/>
    <property type="molecule type" value="mRNA"/>
</dbReference>
<comment type="subcellular location">
    <subcellularLocation>
        <location evidence="1">Cytoplasm</location>
    </subcellularLocation>
</comment>
<dbReference type="CDD" id="cd10210">
    <property type="entry name" value="ASKHA_NBD_Arp6"/>
    <property type="match status" value="1"/>
</dbReference>
<dbReference type="FunFam" id="3.30.420.40:FF:000058">
    <property type="entry name" value="Putative actin-related protein 5"/>
    <property type="match status" value="1"/>
</dbReference>
<dbReference type="InterPro" id="IPR043129">
    <property type="entry name" value="ATPase_NBD"/>
</dbReference>
<evidence type="ECO:0000313" key="5">
    <source>
        <dbReference type="EMBL" id="QBK96588.1"/>
    </source>
</evidence>
<dbReference type="Pfam" id="PF00022">
    <property type="entry name" value="Actin"/>
    <property type="match status" value="1"/>
</dbReference>
<dbReference type="SMART" id="SM00268">
    <property type="entry name" value="ACTIN"/>
    <property type="match status" value="1"/>
</dbReference>
<dbReference type="AlphaFoldDB" id="A0A481ZLC0"/>
<dbReference type="GO" id="GO:0005634">
    <property type="term" value="C:nucleus"/>
    <property type="evidence" value="ECO:0007669"/>
    <property type="project" value="UniProtKB-ARBA"/>
</dbReference>
<dbReference type="PANTHER" id="PTHR11937">
    <property type="entry name" value="ACTIN"/>
    <property type="match status" value="1"/>
</dbReference>
<organism evidence="5">
    <name type="scientific">Huperzia serrata</name>
    <name type="common">Toothed club-moss</name>
    <name type="synonym">Lycopodium serratum</name>
    <dbReference type="NCBI Taxonomy" id="355589"/>
    <lineage>
        <taxon>Eukaryota</taxon>
        <taxon>Viridiplantae</taxon>
        <taxon>Streptophyta</taxon>
        <taxon>Embryophyta</taxon>
        <taxon>Tracheophyta</taxon>
        <taxon>Lycopodiopsida</taxon>
        <taxon>Lycopodiales</taxon>
        <taxon>Lycopodiaceae</taxon>
        <taxon>Huperzioideae</taxon>
        <taxon>Huperzia</taxon>
    </lineage>
</organism>
<protein>
    <recommendedName>
        <fullName evidence="4">Actin-related protein 6</fullName>
    </recommendedName>
</protein>
<proteinExistence type="evidence at transcript level"/>
<keyword evidence="3" id="KW-0963">Cytoplasm</keyword>
<dbReference type="SUPFAM" id="SSF53067">
    <property type="entry name" value="Actin-like ATPase domain"/>
    <property type="match status" value="2"/>
</dbReference>
<dbReference type="GO" id="GO:0005737">
    <property type="term" value="C:cytoplasm"/>
    <property type="evidence" value="ECO:0007669"/>
    <property type="project" value="UniProtKB-SubCell"/>
</dbReference>
<evidence type="ECO:0000256" key="1">
    <source>
        <dbReference type="ARBA" id="ARBA00004496"/>
    </source>
</evidence>
<dbReference type="Gene3D" id="3.30.420.40">
    <property type="match status" value="2"/>
</dbReference>